<name>A0ACC3AUS1_9EURO</name>
<evidence type="ECO:0000313" key="2">
    <source>
        <dbReference type="Proteomes" id="UP001177260"/>
    </source>
</evidence>
<protein>
    <submittedName>
        <fullName evidence="1">Uncharacterized protein</fullName>
    </submittedName>
</protein>
<dbReference type="Proteomes" id="UP001177260">
    <property type="component" value="Unassembled WGS sequence"/>
</dbReference>
<proteinExistence type="predicted"/>
<dbReference type="EMBL" id="JAOPJF010000062">
    <property type="protein sequence ID" value="KAK1141550.1"/>
    <property type="molecule type" value="Genomic_DNA"/>
</dbReference>
<organism evidence="1 2">
    <name type="scientific">Aspergillus melleus</name>
    <dbReference type="NCBI Taxonomy" id="138277"/>
    <lineage>
        <taxon>Eukaryota</taxon>
        <taxon>Fungi</taxon>
        <taxon>Dikarya</taxon>
        <taxon>Ascomycota</taxon>
        <taxon>Pezizomycotina</taxon>
        <taxon>Eurotiomycetes</taxon>
        <taxon>Eurotiomycetidae</taxon>
        <taxon>Eurotiales</taxon>
        <taxon>Aspergillaceae</taxon>
        <taxon>Aspergillus</taxon>
        <taxon>Aspergillus subgen. Circumdati</taxon>
    </lineage>
</organism>
<accession>A0ACC3AUS1</accession>
<sequence length="377" mass="43139">MRVVNTHVQGVRVQWLTSRVSVPVTDVRALLNPVRVPHHEYPGALFPGTERFPLLELTEEQRDEGEDDFLEGHKLVEEARGWLLFVRENWISREKAGISEDEDEDYELRQRRDLVERWASAEQSFRDSFHSRAPPRKSATDYPEASLHRIEDRRHQFGEFICLAKIDTPAKRARFIKILILTYQLDGETMHPFIEANIPTMVQPNPASFPDPSTFSIDDFMMWAFVETADFTTMTMSRSGHVLFDSDMMGHKFIDQNTIDTGRVSMVEFKTNGMVDQTAMRLPFNIFQAMIYIAGLGWGVERVEESAAGGDESSNGPLDFDLPILDILESGFENDYLSFEGGVETWAQDIEKYAPGYLALEKEGKAAEYDIRNLVEV</sequence>
<gene>
    <name evidence="1" type="ORF">N8T08_008963</name>
</gene>
<reference evidence="1 2" key="1">
    <citation type="journal article" date="2023" name="ACS Omega">
        <title>Identification of the Neoaspergillic Acid Biosynthesis Gene Cluster by Establishing an In Vitro CRISPR-Ribonucleoprotein Genetic System in Aspergillus melleus.</title>
        <authorList>
            <person name="Yuan B."/>
            <person name="Grau M.F."/>
            <person name="Murata R.M."/>
            <person name="Torok T."/>
            <person name="Venkateswaran K."/>
            <person name="Stajich J.E."/>
            <person name="Wang C.C.C."/>
        </authorList>
    </citation>
    <scope>NUCLEOTIDE SEQUENCE [LARGE SCALE GENOMIC DNA]</scope>
    <source>
        <strain evidence="1 2">IMV 1140</strain>
    </source>
</reference>
<comment type="caution">
    <text evidence="1">The sequence shown here is derived from an EMBL/GenBank/DDBJ whole genome shotgun (WGS) entry which is preliminary data.</text>
</comment>
<keyword evidence="2" id="KW-1185">Reference proteome</keyword>
<evidence type="ECO:0000313" key="1">
    <source>
        <dbReference type="EMBL" id="KAK1141550.1"/>
    </source>
</evidence>